<keyword evidence="2" id="KW-1185">Reference proteome</keyword>
<proteinExistence type="predicted"/>
<name>A0A2N3XXF6_SACSN</name>
<accession>A0A2N3XXF6</accession>
<dbReference type="STRING" id="994479.GCA_000194155_02383"/>
<sequence>MSDRTFRSASPAYAVGRWAEAVAAARSAAESGDAADRAREKVRSWEEVLSGMASGRLAIGSRVPVADTPSWVTLEVAHGGFATGRYLAEEPLSEDEAGRLAVLPEGVPGDSDRGRLNRWYLGDAGQAELLKALRDGHYRVDVPEEAALAVAAVLLDEGFPEQALDLVAELQPMMHRLRFTPRFEPVARPSGTAVRLVPVAEVVGSLRAARVPPQLAAMRATLGVWNPLYDRLVALWCNTVDGELPSLDDDGEVRGGWPCRRWPGDWADQRTRWLADYELACEEHRATGRHAHPKGNFARLRAALQACPDGSDALSARDVGWIRRALANTVTRHGLVGSELREDVRAQQAVAATVPTYAALAGVLAARLERYPGGGGLPSLDPIAVDVSEEDDRTDAVPVGTPFPAHLLEKASRALEAPVDELVRRGVITSGDVLARVLPQLTSRLIAARFDDPVLAGLYEQLYTAFRRRRGLLLLNLEHQVRFDELPWARALGLCRTPRRDSSRPGYLALQQATMLALTSFPQALLPNPLIRELSALAGQAGVRMPLVEEVAADIFMGTFTTKWRDAAAVASRTMSGTTYAAYYDLPAESRWTRSRRSVLRWGKATADDFAELCAERAAEAGRSGSYVARNGAVLEQSQILTTHNLAVLIDHLALSDRLREHAPELVARTFSWVVRRLAQRTDDYHSALIQVKNAAYAWRQGIFLLSFCDPTAQLSRVQRLSDEVHAKGLHARFGPAVDGLAHVLDGGRFAEGGTVPHGHGRRFLGWAAGQHWYFARDS</sequence>
<reference evidence="1" key="1">
    <citation type="submission" date="2017-12" db="EMBL/GenBank/DDBJ databases">
        <title>Sequencing the genomes of 1000 Actinobacteria strains.</title>
        <authorList>
            <person name="Klenk H.-P."/>
        </authorList>
    </citation>
    <scope>NUCLEOTIDE SEQUENCE [LARGE SCALE GENOMIC DNA]</scope>
    <source>
        <strain evidence="1">DSM 44228</strain>
    </source>
</reference>
<dbReference type="AlphaFoldDB" id="A0A2N3XXF6"/>
<evidence type="ECO:0000313" key="2">
    <source>
        <dbReference type="Proteomes" id="UP000233786"/>
    </source>
</evidence>
<gene>
    <name evidence="1" type="ORF">A8926_3058</name>
</gene>
<dbReference type="EMBL" id="PJNB01000001">
    <property type="protein sequence ID" value="PKW15363.1"/>
    <property type="molecule type" value="Genomic_DNA"/>
</dbReference>
<protein>
    <submittedName>
        <fullName evidence="1">Uncharacterized protein</fullName>
    </submittedName>
</protein>
<dbReference type="RefSeq" id="WP_010694881.1">
    <property type="nucleotide sequence ID" value="NZ_CP061007.1"/>
</dbReference>
<dbReference type="Proteomes" id="UP000233786">
    <property type="component" value="Unassembled WGS sequence"/>
</dbReference>
<evidence type="ECO:0000313" key="1">
    <source>
        <dbReference type="EMBL" id="PKW15363.1"/>
    </source>
</evidence>
<comment type="caution">
    <text evidence="1">The sequence shown here is derived from an EMBL/GenBank/DDBJ whole genome shotgun (WGS) entry which is preliminary data.</text>
</comment>
<dbReference type="OrthoDB" id="5136203at2"/>
<organism evidence="1 2">
    <name type="scientific">Saccharopolyspora spinosa</name>
    <dbReference type="NCBI Taxonomy" id="60894"/>
    <lineage>
        <taxon>Bacteria</taxon>
        <taxon>Bacillati</taxon>
        <taxon>Actinomycetota</taxon>
        <taxon>Actinomycetes</taxon>
        <taxon>Pseudonocardiales</taxon>
        <taxon>Pseudonocardiaceae</taxon>
        <taxon>Saccharopolyspora</taxon>
    </lineage>
</organism>